<dbReference type="PANTHER" id="PTHR47552:SF1">
    <property type="entry name" value="PHOSPHORIBOSYLFORMYLGLYCINAMIDINE SYNTHASE SUBUNIT PURQ"/>
    <property type="match status" value="1"/>
</dbReference>
<dbReference type="GO" id="GO:0005737">
    <property type="term" value="C:cytoplasm"/>
    <property type="evidence" value="ECO:0007669"/>
    <property type="project" value="UniProtKB-SubCell"/>
</dbReference>
<dbReference type="PIRSF" id="PIRSF001586">
    <property type="entry name" value="FGAM_synth_I"/>
    <property type="match status" value="1"/>
</dbReference>
<name>C6HZI8_9BACT</name>
<keyword evidence="2 8" id="KW-0436">Ligase</keyword>
<comment type="catalytic activity">
    <reaction evidence="8">
        <text>N(2)-formyl-N(1)-(5-phospho-beta-D-ribosyl)glycinamide + L-glutamine + ATP + H2O = 2-formamido-N(1)-(5-O-phospho-beta-D-ribosyl)acetamidine + L-glutamate + ADP + phosphate + H(+)</text>
        <dbReference type="Rhea" id="RHEA:17129"/>
        <dbReference type="ChEBI" id="CHEBI:15377"/>
        <dbReference type="ChEBI" id="CHEBI:15378"/>
        <dbReference type="ChEBI" id="CHEBI:29985"/>
        <dbReference type="ChEBI" id="CHEBI:30616"/>
        <dbReference type="ChEBI" id="CHEBI:43474"/>
        <dbReference type="ChEBI" id="CHEBI:58359"/>
        <dbReference type="ChEBI" id="CHEBI:147286"/>
        <dbReference type="ChEBI" id="CHEBI:147287"/>
        <dbReference type="ChEBI" id="CHEBI:456216"/>
        <dbReference type="EC" id="6.3.5.3"/>
    </reaction>
</comment>
<dbReference type="EC" id="3.5.1.2" evidence="8"/>
<keyword evidence="1 8" id="KW-0963">Cytoplasm</keyword>
<dbReference type="GO" id="GO:0004642">
    <property type="term" value="F:phosphoribosylformylglycinamidine synthase activity"/>
    <property type="evidence" value="ECO:0007669"/>
    <property type="project" value="UniProtKB-UniRule"/>
</dbReference>
<protein>
    <recommendedName>
        <fullName evidence="8">Phosphoribosylformylglycinamidine synthase subunit PurQ</fullName>
        <shortName evidence="8">FGAM synthase</shortName>
        <ecNumber evidence="8">6.3.5.3</ecNumber>
    </recommendedName>
    <alternativeName>
        <fullName evidence="8">Formylglycinamide ribonucleotide amidotransferase subunit I</fullName>
        <shortName evidence="8">FGAR amidotransferase I</shortName>
        <shortName evidence="8">FGAR-AT I</shortName>
    </alternativeName>
    <alternativeName>
        <fullName evidence="8">Glutaminase PurQ</fullName>
        <ecNumber evidence="8">3.5.1.2</ecNumber>
    </alternativeName>
    <alternativeName>
        <fullName evidence="8">Phosphoribosylformylglycinamidine synthase subunit I</fullName>
    </alternativeName>
</protein>
<comment type="catalytic activity">
    <reaction evidence="8">
        <text>L-glutamine + H2O = L-glutamate + NH4(+)</text>
        <dbReference type="Rhea" id="RHEA:15889"/>
        <dbReference type="ChEBI" id="CHEBI:15377"/>
        <dbReference type="ChEBI" id="CHEBI:28938"/>
        <dbReference type="ChEBI" id="CHEBI:29985"/>
        <dbReference type="ChEBI" id="CHEBI:58359"/>
        <dbReference type="EC" id="3.5.1.2"/>
    </reaction>
</comment>
<dbReference type="NCBIfam" id="NF002957">
    <property type="entry name" value="PRK03619.1"/>
    <property type="match status" value="1"/>
</dbReference>
<reference evidence="9 10" key="1">
    <citation type="journal article" date="2009" name="Appl. Environ. Microbiol.">
        <title>Community genomic and proteomic analyses of chemoautotrophic iron-oxidizing "Leptospirillum rubarum" (Group II) and "Leptospirillum ferrodiazotrophum" (Group III) bacteria in acid mine drainage biofilms.</title>
        <authorList>
            <person name="Goltsman D.S."/>
            <person name="Denef V.J."/>
            <person name="Singer S.W."/>
            <person name="VerBerkmoes N.C."/>
            <person name="Lefsrud M."/>
            <person name="Mueller R.S."/>
            <person name="Dick G.J."/>
            <person name="Sun C.L."/>
            <person name="Wheeler K.E."/>
            <person name="Zemla A."/>
            <person name="Baker B.J."/>
            <person name="Hauser L."/>
            <person name="Land M."/>
            <person name="Shah M.B."/>
            <person name="Thelen M.P."/>
            <person name="Hettich R.L."/>
            <person name="Banfield J.F."/>
        </authorList>
    </citation>
    <scope>NUCLEOTIDE SEQUENCE [LARGE SCALE GENOMIC DNA]</scope>
</reference>
<dbReference type="NCBIfam" id="TIGR01737">
    <property type="entry name" value="FGAM_synth_I"/>
    <property type="match status" value="1"/>
</dbReference>
<sequence length="242" mass="26154">MPDNFHIGIIRFPGTNCDRDTWEAVSLVPGLHPRWVGHRDRTLDGLDAVILPGGFSYGDYLRTGIIAARSPVMEAVGSFAEKGLPVLGICNGFQILAEAGLLPGTLLPNSGQTFLCREDGLSVEQTRTPFTLLFSPGARIRLPIAHQEGRFYADPDVLLELEGNGQILCRYQDNPNGSLRNIAGISNAAGNVAGLMPHPERRMMGEGASAHGRLFFQSLALWLSGERESSPLTLSSSSLDRS</sequence>
<keyword evidence="7 8" id="KW-0315">Glutamine amidotransferase</keyword>
<keyword evidence="5 8" id="KW-0378">Hydrolase</keyword>
<comment type="pathway">
    <text evidence="8">Purine metabolism; IMP biosynthesis via de novo pathway; 5-amino-1-(5-phospho-D-ribosyl)imidazole from N(2)-formyl-N(1)-(5-phospho-D-ribosyl)glycinamide: step 1/2.</text>
</comment>
<dbReference type="CDD" id="cd01740">
    <property type="entry name" value="GATase1_FGAR_AT"/>
    <property type="match status" value="1"/>
</dbReference>
<dbReference type="PROSITE" id="PS51273">
    <property type="entry name" value="GATASE_TYPE_1"/>
    <property type="match status" value="1"/>
</dbReference>
<comment type="subcellular location">
    <subcellularLocation>
        <location evidence="8">Cytoplasm</location>
    </subcellularLocation>
</comment>
<feature type="active site" description="Nucleophile" evidence="8">
    <location>
        <position position="90"/>
    </location>
</feature>
<dbReference type="AlphaFoldDB" id="C6HZI8"/>
<evidence type="ECO:0000256" key="7">
    <source>
        <dbReference type="ARBA" id="ARBA00022962"/>
    </source>
</evidence>
<comment type="subunit">
    <text evidence="8">Part of the FGAM synthase complex composed of 1 PurL, 1 PurQ and 2 PurS subunits.</text>
</comment>
<comment type="function">
    <text evidence="8">Part of the phosphoribosylformylglycinamidine synthase complex involved in the purines biosynthetic pathway. Catalyzes the ATP-dependent conversion of formylglycinamide ribonucleotide (FGAR) and glutamine to yield formylglycinamidine ribonucleotide (FGAM) and glutamate. The FGAM synthase complex is composed of three subunits. PurQ produces an ammonia molecule by converting glutamine to glutamate. PurL transfers the ammonia molecule to FGAR to form FGAM in an ATP-dependent manner. PurS interacts with PurQ and PurL and is thought to assist in the transfer of the ammonia molecule from PurQ to PurL.</text>
</comment>
<dbReference type="InterPro" id="IPR029062">
    <property type="entry name" value="Class_I_gatase-like"/>
</dbReference>
<dbReference type="Gene3D" id="3.40.50.880">
    <property type="match status" value="1"/>
</dbReference>
<gene>
    <name evidence="8" type="primary">purQ</name>
    <name evidence="9" type="ORF">UBAL3_95320046</name>
</gene>
<accession>C6HZI8</accession>
<dbReference type="EC" id="6.3.5.3" evidence="8"/>
<keyword evidence="10" id="KW-1185">Reference proteome</keyword>
<evidence type="ECO:0000256" key="6">
    <source>
        <dbReference type="ARBA" id="ARBA00022840"/>
    </source>
</evidence>
<dbReference type="SUPFAM" id="SSF52317">
    <property type="entry name" value="Class I glutamine amidotransferase-like"/>
    <property type="match status" value="1"/>
</dbReference>
<dbReference type="GO" id="GO:0005524">
    <property type="term" value="F:ATP binding"/>
    <property type="evidence" value="ECO:0007669"/>
    <property type="project" value="UniProtKB-KW"/>
</dbReference>
<keyword evidence="3 8" id="KW-0547">Nucleotide-binding</keyword>
<keyword evidence="6 8" id="KW-0067">ATP-binding</keyword>
<dbReference type="HAMAP" id="MF_00421">
    <property type="entry name" value="PurQ"/>
    <property type="match status" value="1"/>
</dbReference>
<organism evidence="9 10">
    <name type="scientific">Leptospirillum ferrodiazotrophum</name>
    <dbReference type="NCBI Taxonomy" id="412449"/>
    <lineage>
        <taxon>Bacteria</taxon>
        <taxon>Pseudomonadati</taxon>
        <taxon>Nitrospirota</taxon>
        <taxon>Nitrospiria</taxon>
        <taxon>Nitrospirales</taxon>
        <taxon>Nitrospiraceae</taxon>
        <taxon>Leptospirillum</taxon>
    </lineage>
</organism>
<evidence type="ECO:0000256" key="1">
    <source>
        <dbReference type="ARBA" id="ARBA00022490"/>
    </source>
</evidence>
<evidence type="ECO:0000256" key="3">
    <source>
        <dbReference type="ARBA" id="ARBA00022741"/>
    </source>
</evidence>
<dbReference type="GO" id="GO:0006189">
    <property type="term" value="P:'de novo' IMP biosynthetic process"/>
    <property type="evidence" value="ECO:0007669"/>
    <property type="project" value="UniProtKB-UniRule"/>
</dbReference>
<evidence type="ECO:0000256" key="4">
    <source>
        <dbReference type="ARBA" id="ARBA00022755"/>
    </source>
</evidence>
<evidence type="ECO:0000313" key="10">
    <source>
        <dbReference type="Proteomes" id="UP000009374"/>
    </source>
</evidence>
<dbReference type="Pfam" id="PF13507">
    <property type="entry name" value="GATase_5"/>
    <property type="match status" value="1"/>
</dbReference>
<dbReference type="GO" id="GO:0004359">
    <property type="term" value="F:glutaminase activity"/>
    <property type="evidence" value="ECO:0007669"/>
    <property type="project" value="UniProtKB-EC"/>
</dbReference>
<keyword evidence="4 8" id="KW-0658">Purine biosynthesis</keyword>
<evidence type="ECO:0000256" key="8">
    <source>
        <dbReference type="HAMAP-Rule" id="MF_00421"/>
    </source>
</evidence>
<dbReference type="PANTHER" id="PTHR47552">
    <property type="entry name" value="PHOSPHORIBOSYLFORMYLGLYCINAMIDINE SYNTHASE SUBUNIT PURQ"/>
    <property type="match status" value="1"/>
</dbReference>
<dbReference type="Proteomes" id="UP000009374">
    <property type="component" value="Unassembled WGS sequence"/>
</dbReference>
<dbReference type="InterPro" id="IPR010075">
    <property type="entry name" value="PRibForGlyAmidine_synth_PurQ"/>
</dbReference>
<dbReference type="SMART" id="SM01211">
    <property type="entry name" value="GATase_5"/>
    <property type="match status" value="1"/>
</dbReference>
<dbReference type="EMBL" id="GG693882">
    <property type="protein sequence ID" value="EES52010.1"/>
    <property type="molecule type" value="Genomic_DNA"/>
</dbReference>
<evidence type="ECO:0000256" key="5">
    <source>
        <dbReference type="ARBA" id="ARBA00022801"/>
    </source>
</evidence>
<proteinExistence type="inferred from homology"/>
<evidence type="ECO:0000256" key="2">
    <source>
        <dbReference type="ARBA" id="ARBA00022598"/>
    </source>
</evidence>
<feature type="active site" evidence="8">
    <location>
        <position position="200"/>
    </location>
</feature>
<feature type="active site" evidence="8">
    <location>
        <position position="198"/>
    </location>
</feature>
<dbReference type="UniPathway" id="UPA00074">
    <property type="reaction ID" value="UER00128"/>
</dbReference>
<evidence type="ECO:0000313" key="9">
    <source>
        <dbReference type="EMBL" id="EES52010.1"/>
    </source>
</evidence>